<dbReference type="EMBL" id="CM042010">
    <property type="protein sequence ID" value="KAI3778099.1"/>
    <property type="molecule type" value="Genomic_DNA"/>
</dbReference>
<sequence length="132" mass="14632">MEAEGTMSDAAIPSVTSALQETEGISDLRVQVLEGIASVEIPHGDDHCGCRGRSGRRFPIETNYTKAPEADYIDATIVTAPQIHITQPPGHFSHIALLKELEWRQIEKAKKMKEKEGEVLNSNPQLLEVKER</sequence>
<gene>
    <name evidence="1" type="ORF">L2E82_07124</name>
</gene>
<organism evidence="1 2">
    <name type="scientific">Cichorium intybus</name>
    <name type="common">Chicory</name>
    <dbReference type="NCBI Taxonomy" id="13427"/>
    <lineage>
        <taxon>Eukaryota</taxon>
        <taxon>Viridiplantae</taxon>
        <taxon>Streptophyta</taxon>
        <taxon>Embryophyta</taxon>
        <taxon>Tracheophyta</taxon>
        <taxon>Spermatophyta</taxon>
        <taxon>Magnoliopsida</taxon>
        <taxon>eudicotyledons</taxon>
        <taxon>Gunneridae</taxon>
        <taxon>Pentapetalae</taxon>
        <taxon>asterids</taxon>
        <taxon>campanulids</taxon>
        <taxon>Asterales</taxon>
        <taxon>Asteraceae</taxon>
        <taxon>Cichorioideae</taxon>
        <taxon>Cichorieae</taxon>
        <taxon>Cichoriinae</taxon>
        <taxon>Cichorium</taxon>
    </lineage>
</organism>
<proteinExistence type="predicted"/>
<evidence type="ECO:0000313" key="2">
    <source>
        <dbReference type="Proteomes" id="UP001055811"/>
    </source>
</evidence>
<comment type="caution">
    <text evidence="1">The sequence shown here is derived from an EMBL/GenBank/DDBJ whole genome shotgun (WGS) entry which is preliminary data.</text>
</comment>
<reference evidence="1 2" key="2">
    <citation type="journal article" date="2022" name="Mol. Ecol. Resour.">
        <title>The genomes of chicory, endive, great burdock and yacon provide insights into Asteraceae paleo-polyploidization history and plant inulin production.</title>
        <authorList>
            <person name="Fan W."/>
            <person name="Wang S."/>
            <person name="Wang H."/>
            <person name="Wang A."/>
            <person name="Jiang F."/>
            <person name="Liu H."/>
            <person name="Zhao H."/>
            <person name="Xu D."/>
            <person name="Zhang Y."/>
        </authorList>
    </citation>
    <scope>NUCLEOTIDE SEQUENCE [LARGE SCALE GENOMIC DNA]</scope>
    <source>
        <strain evidence="2">cv. Punajuju</strain>
        <tissue evidence="1">Leaves</tissue>
    </source>
</reference>
<dbReference type="Proteomes" id="UP001055811">
    <property type="component" value="Linkage Group LG02"/>
</dbReference>
<accession>A0ACB9G3W6</accession>
<keyword evidence="2" id="KW-1185">Reference proteome</keyword>
<reference evidence="2" key="1">
    <citation type="journal article" date="2022" name="Mol. Ecol. Resour.">
        <title>The genomes of chicory, endive, great burdock and yacon provide insights into Asteraceae palaeo-polyploidization history and plant inulin production.</title>
        <authorList>
            <person name="Fan W."/>
            <person name="Wang S."/>
            <person name="Wang H."/>
            <person name="Wang A."/>
            <person name="Jiang F."/>
            <person name="Liu H."/>
            <person name="Zhao H."/>
            <person name="Xu D."/>
            <person name="Zhang Y."/>
        </authorList>
    </citation>
    <scope>NUCLEOTIDE SEQUENCE [LARGE SCALE GENOMIC DNA]</scope>
    <source>
        <strain evidence="2">cv. Punajuju</strain>
    </source>
</reference>
<evidence type="ECO:0000313" key="1">
    <source>
        <dbReference type="EMBL" id="KAI3778099.1"/>
    </source>
</evidence>
<name>A0ACB9G3W6_CICIN</name>
<protein>
    <submittedName>
        <fullName evidence="1">Uncharacterized protein</fullName>
    </submittedName>
</protein>